<feature type="compositionally biased region" description="Basic and acidic residues" evidence="1">
    <location>
        <begin position="400"/>
        <end position="413"/>
    </location>
</feature>
<feature type="compositionally biased region" description="Basic and acidic residues" evidence="1">
    <location>
        <begin position="98"/>
        <end position="112"/>
    </location>
</feature>
<comment type="caution">
    <text evidence="2">The sequence shown here is derived from an EMBL/GenBank/DDBJ whole genome shotgun (WGS) entry which is preliminary data.</text>
</comment>
<dbReference type="AlphaFoldDB" id="A0A8H7W6E9"/>
<organism evidence="2 3">
    <name type="scientific">Cadophora malorum</name>
    <dbReference type="NCBI Taxonomy" id="108018"/>
    <lineage>
        <taxon>Eukaryota</taxon>
        <taxon>Fungi</taxon>
        <taxon>Dikarya</taxon>
        <taxon>Ascomycota</taxon>
        <taxon>Pezizomycotina</taxon>
        <taxon>Leotiomycetes</taxon>
        <taxon>Helotiales</taxon>
        <taxon>Ploettnerulaceae</taxon>
        <taxon>Cadophora</taxon>
    </lineage>
</organism>
<feature type="compositionally biased region" description="Polar residues" evidence="1">
    <location>
        <begin position="325"/>
        <end position="335"/>
    </location>
</feature>
<feature type="compositionally biased region" description="Polar residues" evidence="1">
    <location>
        <begin position="382"/>
        <end position="396"/>
    </location>
</feature>
<evidence type="ECO:0000256" key="1">
    <source>
        <dbReference type="SAM" id="MobiDB-lite"/>
    </source>
</evidence>
<feature type="compositionally biased region" description="Basic and acidic residues" evidence="1">
    <location>
        <begin position="138"/>
        <end position="151"/>
    </location>
</feature>
<gene>
    <name evidence="2" type="ORF">IFR04_007540</name>
</gene>
<dbReference type="EMBL" id="JAFJYH010000108">
    <property type="protein sequence ID" value="KAG4419306.1"/>
    <property type="molecule type" value="Genomic_DNA"/>
</dbReference>
<protein>
    <submittedName>
        <fullName evidence="2">Uncharacterized protein</fullName>
    </submittedName>
</protein>
<dbReference type="Proteomes" id="UP000664132">
    <property type="component" value="Unassembled WGS sequence"/>
</dbReference>
<feature type="compositionally biased region" description="Basic and acidic residues" evidence="1">
    <location>
        <begin position="271"/>
        <end position="280"/>
    </location>
</feature>
<feature type="compositionally biased region" description="Low complexity" evidence="1">
    <location>
        <begin position="305"/>
        <end position="315"/>
    </location>
</feature>
<feature type="region of interest" description="Disordered" evidence="1">
    <location>
        <begin position="87"/>
        <end position="151"/>
    </location>
</feature>
<name>A0A8H7W6E9_9HELO</name>
<reference evidence="2" key="1">
    <citation type="submission" date="2021-02" db="EMBL/GenBank/DDBJ databases">
        <title>Genome sequence Cadophora malorum strain M34.</title>
        <authorList>
            <person name="Stefanovic E."/>
            <person name="Vu D."/>
            <person name="Scully C."/>
            <person name="Dijksterhuis J."/>
            <person name="Roader J."/>
            <person name="Houbraken J."/>
        </authorList>
    </citation>
    <scope>NUCLEOTIDE SEQUENCE</scope>
    <source>
        <strain evidence="2">M34</strain>
    </source>
</reference>
<feature type="region of interest" description="Disordered" evidence="1">
    <location>
        <begin position="350"/>
        <end position="413"/>
    </location>
</feature>
<evidence type="ECO:0000313" key="2">
    <source>
        <dbReference type="EMBL" id="KAG4419306.1"/>
    </source>
</evidence>
<sequence>MSLLLPLPVLPVPLRTRDTNWSTPSTLRADTGRYQNLLTERRGCAGDQNMSAKNTSMTNLQETFLLPIEAGECSDDDAVFTNDFYRPANSNGFAPGDNPRKRGVQDTDRYRPETGAPESTPFLGRHRVNKGFAAGDNPRSRGVQESDRYRPDPILYQQISAASRFVDVQGEFTPKVCERELMMPETFPTQAMQYKYEFKRPQQGQVPVSSTAVSERVSARSVTSIPKFEDGTTLFSFTDFEDRENISVSLKQEKRAPRRSGSGIFSSKCDGLSDEKRTPTEDPAATRRLFGGIIQKRRASEATTNPSPSSSPNSSHEFKKVLPHSTPNSSKRSLASQYGVPQGFKLARRAAQEPFMPDRSRSQNPTLASIGNHTQSKHHVSPFSNESVSTPKQETAWQRMVRESNERWDEAGG</sequence>
<feature type="compositionally biased region" description="Polar residues" evidence="1">
    <location>
        <begin position="362"/>
        <end position="374"/>
    </location>
</feature>
<keyword evidence="3" id="KW-1185">Reference proteome</keyword>
<feature type="region of interest" description="Disordered" evidence="1">
    <location>
        <begin position="251"/>
        <end position="335"/>
    </location>
</feature>
<accession>A0A8H7W6E9</accession>
<evidence type="ECO:0000313" key="3">
    <source>
        <dbReference type="Proteomes" id="UP000664132"/>
    </source>
</evidence>
<dbReference type="OrthoDB" id="3560833at2759"/>
<proteinExistence type="predicted"/>